<dbReference type="EMBL" id="AMZH03018851">
    <property type="protein sequence ID" value="RRT41104.1"/>
    <property type="molecule type" value="Genomic_DNA"/>
</dbReference>
<comment type="caution">
    <text evidence="2">The sequence shown here is derived from an EMBL/GenBank/DDBJ whole genome shotgun (WGS) entry which is preliminary data.</text>
</comment>
<feature type="domain" description="DUF547" evidence="1">
    <location>
        <begin position="9"/>
        <end position="81"/>
    </location>
</feature>
<accession>A0A426XNR8</accession>
<dbReference type="Proteomes" id="UP000287651">
    <property type="component" value="Unassembled WGS sequence"/>
</dbReference>
<protein>
    <recommendedName>
        <fullName evidence="1">DUF547 domain-containing protein</fullName>
    </recommendedName>
</protein>
<evidence type="ECO:0000313" key="3">
    <source>
        <dbReference type="Proteomes" id="UP000287651"/>
    </source>
</evidence>
<proteinExistence type="predicted"/>
<dbReference type="Pfam" id="PF04784">
    <property type="entry name" value="DUF547"/>
    <property type="match status" value="1"/>
</dbReference>
<name>A0A426XNR8_ENSVE</name>
<evidence type="ECO:0000313" key="2">
    <source>
        <dbReference type="EMBL" id="RRT41104.1"/>
    </source>
</evidence>
<dbReference type="AlphaFoldDB" id="A0A426XNR8"/>
<sequence>MLIQLCYLPQASYTIGGQSFSAAEIEFVILKMKPPMHRPQLVCGIQSYCLFVSFSFIIDLVRIFTADNVQDELQSSMKDYIRASIGLSEKGKLLVPEMLHSFTKGVVEDSLLVDWICRYLSSDQITIVHYSKPQWKQRLLGVRSFSIVPFDSRFRYLFLPDKTS</sequence>
<evidence type="ECO:0000259" key="1">
    <source>
        <dbReference type="Pfam" id="PF04784"/>
    </source>
</evidence>
<organism evidence="2 3">
    <name type="scientific">Ensete ventricosum</name>
    <name type="common">Abyssinian banana</name>
    <name type="synonym">Musa ensete</name>
    <dbReference type="NCBI Taxonomy" id="4639"/>
    <lineage>
        <taxon>Eukaryota</taxon>
        <taxon>Viridiplantae</taxon>
        <taxon>Streptophyta</taxon>
        <taxon>Embryophyta</taxon>
        <taxon>Tracheophyta</taxon>
        <taxon>Spermatophyta</taxon>
        <taxon>Magnoliopsida</taxon>
        <taxon>Liliopsida</taxon>
        <taxon>Zingiberales</taxon>
        <taxon>Musaceae</taxon>
        <taxon>Ensete</taxon>
    </lineage>
</organism>
<dbReference type="PANTHER" id="PTHR23054:SF61">
    <property type="entry name" value="OS02G0153000 PROTEIN"/>
    <property type="match status" value="1"/>
</dbReference>
<gene>
    <name evidence="2" type="ORF">B296_00030719</name>
</gene>
<reference evidence="2 3" key="1">
    <citation type="journal article" date="2014" name="Agronomy (Basel)">
        <title>A Draft Genome Sequence for Ensete ventricosum, the Drought-Tolerant Tree Against Hunger.</title>
        <authorList>
            <person name="Harrison J."/>
            <person name="Moore K.A."/>
            <person name="Paszkiewicz K."/>
            <person name="Jones T."/>
            <person name="Grant M."/>
            <person name="Ambacheew D."/>
            <person name="Muzemil S."/>
            <person name="Studholme D.J."/>
        </authorList>
    </citation>
    <scope>NUCLEOTIDE SEQUENCE [LARGE SCALE GENOMIC DNA]</scope>
</reference>
<dbReference type="PANTHER" id="PTHR23054">
    <property type="entry name" value="TERNARY COMPLEX FACTOR MIP1, LEUCINE-ZIPPER-RELATED"/>
    <property type="match status" value="1"/>
</dbReference>
<dbReference type="InterPro" id="IPR006869">
    <property type="entry name" value="DUF547"/>
</dbReference>